<evidence type="ECO:0000313" key="3">
    <source>
        <dbReference type="WBParaSite" id="Hba_08627"/>
    </source>
</evidence>
<feature type="transmembrane region" description="Helical" evidence="1">
    <location>
        <begin position="20"/>
        <end position="36"/>
    </location>
</feature>
<keyword evidence="1" id="KW-0812">Transmembrane</keyword>
<keyword evidence="1" id="KW-0472">Membrane</keyword>
<evidence type="ECO:0000313" key="2">
    <source>
        <dbReference type="Proteomes" id="UP000095283"/>
    </source>
</evidence>
<accession>A0A1I7WTT8</accession>
<dbReference type="AlphaFoldDB" id="A0A1I7WTT8"/>
<reference evidence="3" key="1">
    <citation type="submission" date="2016-11" db="UniProtKB">
        <authorList>
            <consortium name="WormBaseParasite"/>
        </authorList>
    </citation>
    <scope>IDENTIFICATION</scope>
</reference>
<keyword evidence="2" id="KW-1185">Reference proteome</keyword>
<dbReference type="Proteomes" id="UP000095283">
    <property type="component" value="Unplaced"/>
</dbReference>
<sequence length="37" mass="4352">MCTSRLTFLVFENFLKCRMFCLIGFCKIMLLFVVVGQ</sequence>
<protein>
    <submittedName>
        <fullName evidence="3">Uncharacterized protein</fullName>
    </submittedName>
</protein>
<evidence type="ECO:0000256" key="1">
    <source>
        <dbReference type="SAM" id="Phobius"/>
    </source>
</evidence>
<dbReference type="WBParaSite" id="Hba_08627">
    <property type="protein sequence ID" value="Hba_08627"/>
    <property type="gene ID" value="Hba_08627"/>
</dbReference>
<organism evidence="2 3">
    <name type="scientific">Heterorhabditis bacteriophora</name>
    <name type="common">Entomopathogenic nematode worm</name>
    <dbReference type="NCBI Taxonomy" id="37862"/>
    <lineage>
        <taxon>Eukaryota</taxon>
        <taxon>Metazoa</taxon>
        <taxon>Ecdysozoa</taxon>
        <taxon>Nematoda</taxon>
        <taxon>Chromadorea</taxon>
        <taxon>Rhabditida</taxon>
        <taxon>Rhabditina</taxon>
        <taxon>Rhabditomorpha</taxon>
        <taxon>Strongyloidea</taxon>
        <taxon>Heterorhabditidae</taxon>
        <taxon>Heterorhabditis</taxon>
    </lineage>
</organism>
<keyword evidence="1" id="KW-1133">Transmembrane helix</keyword>
<name>A0A1I7WTT8_HETBA</name>
<proteinExistence type="predicted"/>